<dbReference type="PANTHER" id="PTHR23227:SF83">
    <property type="entry name" value="ENDONUCLEASE_EXONUCLEASE_PHOSPHATASE DOMAIN-CONTAINING PROTEIN"/>
    <property type="match status" value="1"/>
</dbReference>
<evidence type="ECO:0008006" key="3">
    <source>
        <dbReference type="Google" id="ProtNLM"/>
    </source>
</evidence>
<dbReference type="OMA" id="INVITAY"/>
<dbReference type="STRING" id="48698.ENSPFOP00000023229"/>
<accession>A0A096LVN8</accession>
<dbReference type="SUPFAM" id="SSF56219">
    <property type="entry name" value="DNase I-like"/>
    <property type="match status" value="1"/>
</dbReference>
<dbReference type="Ensembl" id="ENSPFOT00000024351.1">
    <property type="protein sequence ID" value="ENSPFOP00000023229.1"/>
    <property type="gene ID" value="ENSPFOG00000024191.1"/>
</dbReference>
<organism evidence="1 2">
    <name type="scientific">Poecilia formosa</name>
    <name type="common">Amazon molly</name>
    <name type="synonym">Limia formosa</name>
    <dbReference type="NCBI Taxonomy" id="48698"/>
    <lineage>
        <taxon>Eukaryota</taxon>
        <taxon>Metazoa</taxon>
        <taxon>Chordata</taxon>
        <taxon>Craniata</taxon>
        <taxon>Vertebrata</taxon>
        <taxon>Euteleostomi</taxon>
        <taxon>Actinopterygii</taxon>
        <taxon>Neopterygii</taxon>
        <taxon>Teleostei</taxon>
        <taxon>Neoteleostei</taxon>
        <taxon>Acanthomorphata</taxon>
        <taxon>Ovalentaria</taxon>
        <taxon>Atherinomorphae</taxon>
        <taxon>Cyprinodontiformes</taxon>
        <taxon>Poeciliidae</taxon>
        <taxon>Poeciliinae</taxon>
        <taxon>Poecilia</taxon>
    </lineage>
</organism>
<proteinExistence type="predicted"/>
<dbReference type="Proteomes" id="UP000028760">
    <property type="component" value="Unassembled WGS sequence"/>
</dbReference>
<dbReference type="InterPro" id="IPR027124">
    <property type="entry name" value="Swc5/CFDP1/2"/>
</dbReference>
<reference evidence="2" key="1">
    <citation type="submission" date="2013-10" db="EMBL/GenBank/DDBJ databases">
        <authorList>
            <person name="Schartl M."/>
            <person name="Warren W."/>
        </authorList>
    </citation>
    <scope>NUCLEOTIDE SEQUENCE [LARGE SCALE GENOMIC DNA]</scope>
    <source>
        <strain evidence="2">female</strain>
    </source>
</reference>
<dbReference type="AlphaFoldDB" id="A0A096LVN8"/>
<dbReference type="GeneTree" id="ENSGT00740000115773"/>
<dbReference type="EMBL" id="AYCK01027254">
    <property type="status" value="NOT_ANNOTATED_CDS"/>
    <property type="molecule type" value="Genomic_DNA"/>
</dbReference>
<protein>
    <recommendedName>
        <fullName evidence="3">Endonuclease/exonuclease/phosphatase domain-containing protein</fullName>
    </recommendedName>
</protein>
<name>A0A096LVN8_POEFO</name>
<dbReference type="InterPro" id="IPR036691">
    <property type="entry name" value="Endo/exonu/phosph_ase_sf"/>
</dbReference>
<reference evidence="1" key="2">
    <citation type="submission" date="2025-08" db="UniProtKB">
        <authorList>
            <consortium name="Ensembl"/>
        </authorList>
    </citation>
    <scope>IDENTIFICATION</scope>
</reference>
<evidence type="ECO:0000313" key="1">
    <source>
        <dbReference type="Ensembl" id="ENSPFOP00000023229.1"/>
    </source>
</evidence>
<dbReference type="eggNOG" id="ENOG502S50V">
    <property type="taxonomic scope" value="Eukaryota"/>
</dbReference>
<dbReference type="PANTHER" id="PTHR23227">
    <property type="entry name" value="BUCENTAUR RELATED"/>
    <property type="match status" value="1"/>
</dbReference>
<reference evidence="1" key="3">
    <citation type="submission" date="2025-09" db="UniProtKB">
        <authorList>
            <consortium name="Ensembl"/>
        </authorList>
    </citation>
    <scope>IDENTIFICATION</scope>
</reference>
<sequence>LNVVSDYSPQIGCELEEKEKFWSELDEVMQNIHKGRVVIGADFNGHVGAGNRGDEEAMGRFGIQNRNAEGQMVVDFAKRMEMAVVDTFFQKTQEHRVTYKSGGRSMQVDYILCRRGNLKEFSDCKVVVSENVAKPHRMVVCRMTLKVRKVKKPKAEPRTKWWKLKKEECCVTFREELRQALVLPDDWPTTAHAIRETGKRVLGMSSGRKVDKETWWCNKEVQIWVQRKSSQEEKW</sequence>
<evidence type="ECO:0000313" key="2">
    <source>
        <dbReference type="Proteomes" id="UP000028760"/>
    </source>
</evidence>
<dbReference type="Gene3D" id="3.60.10.10">
    <property type="entry name" value="Endonuclease/exonuclease/phosphatase"/>
    <property type="match status" value="1"/>
</dbReference>
<keyword evidence="2" id="KW-1185">Reference proteome</keyword>